<dbReference type="PANTHER" id="PTHR46600:SF11">
    <property type="entry name" value="THAP DOMAIN-CONTAINING PROTEIN 10"/>
    <property type="match status" value="1"/>
</dbReference>
<dbReference type="PANTHER" id="PTHR46600">
    <property type="entry name" value="THAP DOMAIN-CONTAINING"/>
    <property type="match status" value="1"/>
</dbReference>
<evidence type="ECO:0000256" key="6">
    <source>
        <dbReference type="SAM" id="MobiDB-lite"/>
    </source>
</evidence>
<dbReference type="AlphaFoldDB" id="A0A2T7P6Z3"/>
<feature type="region of interest" description="Disordered" evidence="6">
    <location>
        <begin position="600"/>
        <end position="644"/>
    </location>
</feature>
<keyword evidence="3" id="KW-0862">Zinc</keyword>
<feature type="domain" description="THAP-type" evidence="7">
    <location>
        <begin position="1"/>
        <end position="103"/>
    </location>
</feature>
<evidence type="ECO:0000256" key="5">
    <source>
        <dbReference type="PROSITE-ProRule" id="PRU00309"/>
    </source>
</evidence>
<feature type="region of interest" description="Disordered" evidence="6">
    <location>
        <begin position="739"/>
        <end position="798"/>
    </location>
</feature>
<dbReference type="GO" id="GO:0008270">
    <property type="term" value="F:zinc ion binding"/>
    <property type="evidence" value="ECO:0007669"/>
    <property type="project" value="UniProtKB-KW"/>
</dbReference>
<evidence type="ECO:0000259" key="7">
    <source>
        <dbReference type="PROSITE" id="PS50950"/>
    </source>
</evidence>
<evidence type="ECO:0000256" key="2">
    <source>
        <dbReference type="ARBA" id="ARBA00022771"/>
    </source>
</evidence>
<feature type="compositionally biased region" description="Polar residues" evidence="6">
    <location>
        <begin position="777"/>
        <end position="798"/>
    </location>
</feature>
<keyword evidence="1" id="KW-0479">Metal-binding</keyword>
<keyword evidence="4 5" id="KW-0238">DNA-binding</keyword>
<feature type="compositionally biased region" description="Basic and acidic residues" evidence="6">
    <location>
        <begin position="892"/>
        <end position="903"/>
    </location>
</feature>
<reference evidence="8 9" key="1">
    <citation type="submission" date="2018-04" db="EMBL/GenBank/DDBJ databases">
        <title>The genome of golden apple snail Pomacea canaliculata provides insight into stress tolerance and invasive adaptation.</title>
        <authorList>
            <person name="Liu C."/>
            <person name="Liu B."/>
            <person name="Ren Y."/>
            <person name="Zhang Y."/>
            <person name="Wang H."/>
            <person name="Li S."/>
            <person name="Jiang F."/>
            <person name="Yin L."/>
            <person name="Zhang G."/>
            <person name="Qian W."/>
            <person name="Fan W."/>
        </authorList>
    </citation>
    <scope>NUCLEOTIDE SEQUENCE [LARGE SCALE GENOMIC DNA]</scope>
    <source>
        <strain evidence="8">SZHN2017</strain>
        <tissue evidence="8">Muscle</tissue>
    </source>
</reference>
<feature type="region of interest" description="Disordered" evidence="6">
    <location>
        <begin position="831"/>
        <end position="903"/>
    </location>
</feature>
<feature type="compositionally biased region" description="Basic and acidic residues" evidence="6">
    <location>
        <begin position="743"/>
        <end position="775"/>
    </location>
</feature>
<dbReference type="InterPro" id="IPR026516">
    <property type="entry name" value="THAP1/10"/>
</dbReference>
<evidence type="ECO:0000313" key="8">
    <source>
        <dbReference type="EMBL" id="PVD29190.1"/>
    </source>
</evidence>
<dbReference type="SMART" id="SM00980">
    <property type="entry name" value="THAP"/>
    <property type="match status" value="1"/>
</dbReference>
<dbReference type="InterPro" id="IPR006612">
    <property type="entry name" value="THAP_Znf"/>
</dbReference>
<protein>
    <recommendedName>
        <fullName evidence="7">THAP-type domain-containing protein</fullName>
    </recommendedName>
</protein>
<dbReference type="EMBL" id="PZQS01000006">
    <property type="protein sequence ID" value="PVD29190.1"/>
    <property type="molecule type" value="Genomic_DNA"/>
</dbReference>
<sequence length="903" mass="99075">MTRRSERTKTCCYPLCRKSSRDNEAGVSFFYFPKSSELRVQWTKRMNLPHFKPGRRTFVCSDHFSMDCFSLYPYADHSSVSEKEDKPCEFRRRLIRGSVPTLFKRSATGWVDGSENAAKVGRQVSMEWQKHPPHHHHAPACPLDACPSSFLPESVAQIPRVLLGEEPCDPQDEGLAPQAPCTGKWATKLQYKEVSRNGKKPVRDKKSGDLVPMETDVNALGRKRCVDGENVEETPKDRKLQKEEVDKEECFPLHSSQSRYRQGIGETDYLPLTTSLDYSCHDADASPMDLSYPSLAAKAPRSGEAQHTYAQGSSPNIPTFKHLSTTLMASHPACEDGEYSSPSQVLIPQYGSPCFPSYAYSSSAHLKEAAIVKIKQEVADEYDSDERHLDNLGPSPQRLHHVQFTNDVYDDEAIISSKTLASIKNERPSSRPESFTPPRCIPAKRPNTFASSNAFAPPFVISPAKANSSDNDALAKLDQKQKTLHTIDSLPPHTSSLLSNGSESKIHVSATEEMKIVYVTSLAVSAMSSSEIIGSNVSRIMAAIPDARGLHCLQHLHLKTVSPLAVAANDKVVCLNPRKVKNLDLRDHLKLQEERDVQINQSAFSEDDSMPVSDNATNRNAAKKSAQASAKARPPNGLSQSPAKTGFIKSGKNIYLKNISQVSFVCSDISRPSTSSTFPCTSEVLAKKSTDLCKASPVPPAPIFLSPFPVTSLPLKNQRIAVFFSEDAETRMPLTLVSTAASSKDEKKSAKRHAEEDTTIKELLKDSRKTRRDGSKAGTSKSDVSSANTPPLTDLISGSSSAPFPYGTLVVTHDGLKPVLHLPLDNTNTKPLCQGPSASPSVAAQNLPSAAPDASVKQKKSYKKTRTDSSLKSTASPQVPFHRAHAPFPCRHQADRPTLRSRH</sequence>
<accession>A0A2T7P6Z3</accession>
<evidence type="ECO:0000256" key="1">
    <source>
        <dbReference type="ARBA" id="ARBA00022723"/>
    </source>
</evidence>
<dbReference type="SMART" id="SM00692">
    <property type="entry name" value="DM3"/>
    <property type="match status" value="1"/>
</dbReference>
<feature type="compositionally biased region" description="Polar residues" evidence="6">
    <location>
        <begin position="868"/>
        <end position="877"/>
    </location>
</feature>
<dbReference type="Proteomes" id="UP000245119">
    <property type="component" value="Linkage Group LG6"/>
</dbReference>
<evidence type="ECO:0000256" key="3">
    <source>
        <dbReference type="ARBA" id="ARBA00022833"/>
    </source>
</evidence>
<organism evidence="8 9">
    <name type="scientific">Pomacea canaliculata</name>
    <name type="common">Golden apple snail</name>
    <dbReference type="NCBI Taxonomy" id="400727"/>
    <lineage>
        <taxon>Eukaryota</taxon>
        <taxon>Metazoa</taxon>
        <taxon>Spiralia</taxon>
        <taxon>Lophotrochozoa</taxon>
        <taxon>Mollusca</taxon>
        <taxon>Gastropoda</taxon>
        <taxon>Caenogastropoda</taxon>
        <taxon>Architaenioglossa</taxon>
        <taxon>Ampullarioidea</taxon>
        <taxon>Ampullariidae</taxon>
        <taxon>Pomacea</taxon>
    </lineage>
</organism>
<keyword evidence="9" id="KW-1185">Reference proteome</keyword>
<dbReference type="Pfam" id="PF05485">
    <property type="entry name" value="THAP"/>
    <property type="match status" value="1"/>
</dbReference>
<feature type="compositionally biased region" description="Polar residues" evidence="6">
    <location>
        <begin position="831"/>
        <end position="848"/>
    </location>
</feature>
<evidence type="ECO:0000256" key="4">
    <source>
        <dbReference type="ARBA" id="ARBA00023125"/>
    </source>
</evidence>
<dbReference type="PROSITE" id="PS50950">
    <property type="entry name" value="ZF_THAP"/>
    <property type="match status" value="1"/>
</dbReference>
<name>A0A2T7P6Z3_POMCA</name>
<proteinExistence type="predicted"/>
<dbReference type="GO" id="GO:0043565">
    <property type="term" value="F:sequence-specific DNA binding"/>
    <property type="evidence" value="ECO:0007669"/>
    <property type="project" value="InterPro"/>
</dbReference>
<keyword evidence="2 5" id="KW-0863">Zinc-finger</keyword>
<feature type="compositionally biased region" description="Low complexity" evidence="6">
    <location>
        <begin position="623"/>
        <end position="632"/>
    </location>
</feature>
<dbReference type="SUPFAM" id="SSF57716">
    <property type="entry name" value="Glucocorticoid receptor-like (DNA-binding domain)"/>
    <property type="match status" value="1"/>
</dbReference>
<gene>
    <name evidence="8" type="ORF">C0Q70_11787</name>
</gene>
<comment type="caution">
    <text evidence="8">The sequence shown here is derived from an EMBL/GenBank/DDBJ whole genome shotgun (WGS) entry which is preliminary data.</text>
</comment>
<evidence type="ECO:0000313" key="9">
    <source>
        <dbReference type="Proteomes" id="UP000245119"/>
    </source>
</evidence>